<dbReference type="OrthoDB" id="4993314at2759"/>
<gene>
    <name evidence="2" type="ORF">FSARC_12142</name>
</gene>
<evidence type="ECO:0000256" key="1">
    <source>
        <dbReference type="SAM" id="SignalP"/>
    </source>
</evidence>
<organism evidence="2 3">
    <name type="scientific">Fusarium sarcochroum</name>
    <dbReference type="NCBI Taxonomy" id="1208366"/>
    <lineage>
        <taxon>Eukaryota</taxon>
        <taxon>Fungi</taxon>
        <taxon>Dikarya</taxon>
        <taxon>Ascomycota</taxon>
        <taxon>Pezizomycotina</taxon>
        <taxon>Sordariomycetes</taxon>
        <taxon>Hypocreomycetidae</taxon>
        <taxon>Hypocreales</taxon>
        <taxon>Nectriaceae</taxon>
        <taxon>Fusarium</taxon>
        <taxon>Fusarium lateritium species complex</taxon>
    </lineage>
</organism>
<reference evidence="2" key="2">
    <citation type="submission" date="2020-05" db="EMBL/GenBank/DDBJ databases">
        <authorList>
            <person name="Kim H.-S."/>
            <person name="Proctor R.H."/>
            <person name="Brown D.W."/>
        </authorList>
    </citation>
    <scope>NUCLEOTIDE SEQUENCE</scope>
    <source>
        <strain evidence="2">NRRL 20472</strain>
    </source>
</reference>
<comment type="caution">
    <text evidence="2">The sequence shown here is derived from an EMBL/GenBank/DDBJ whole genome shotgun (WGS) entry which is preliminary data.</text>
</comment>
<evidence type="ECO:0008006" key="4">
    <source>
        <dbReference type="Google" id="ProtNLM"/>
    </source>
</evidence>
<proteinExistence type="predicted"/>
<dbReference type="Proteomes" id="UP000622797">
    <property type="component" value="Unassembled WGS sequence"/>
</dbReference>
<keyword evidence="3" id="KW-1185">Reference proteome</keyword>
<evidence type="ECO:0000313" key="3">
    <source>
        <dbReference type="Proteomes" id="UP000622797"/>
    </source>
</evidence>
<name>A0A8H4TAN5_9HYPO</name>
<feature type="chain" id="PRO_5034662098" description="Lipoprotein" evidence="1">
    <location>
        <begin position="18"/>
        <end position="130"/>
    </location>
</feature>
<evidence type="ECO:0000313" key="2">
    <source>
        <dbReference type="EMBL" id="KAF4954399.1"/>
    </source>
</evidence>
<reference evidence="2" key="1">
    <citation type="journal article" date="2020" name="BMC Genomics">
        <title>Correction to: Identification and distribution of gene clusters required for synthesis of sphingolipid metabolism inhibitors in diverse species of the filamentous fungus Fusarium.</title>
        <authorList>
            <person name="Kim H.S."/>
            <person name="Lohmar J.M."/>
            <person name="Busman M."/>
            <person name="Brown D.W."/>
            <person name="Naumann T.A."/>
            <person name="Divon H.H."/>
            <person name="Lysoe E."/>
            <person name="Uhlig S."/>
            <person name="Proctor R.H."/>
        </authorList>
    </citation>
    <scope>NUCLEOTIDE SEQUENCE</scope>
    <source>
        <strain evidence="2">NRRL 20472</strain>
    </source>
</reference>
<dbReference type="AlphaFoldDB" id="A0A8H4TAN5"/>
<protein>
    <recommendedName>
        <fullName evidence="4">Lipoprotein</fullName>
    </recommendedName>
</protein>
<feature type="signal peptide" evidence="1">
    <location>
        <begin position="1"/>
        <end position="17"/>
    </location>
</feature>
<dbReference type="PROSITE" id="PS51257">
    <property type="entry name" value="PROKAR_LIPOPROTEIN"/>
    <property type="match status" value="1"/>
</dbReference>
<dbReference type="EMBL" id="JABEXW010000813">
    <property type="protein sequence ID" value="KAF4954399.1"/>
    <property type="molecule type" value="Genomic_DNA"/>
</dbReference>
<accession>A0A8H4TAN5</accession>
<keyword evidence="1" id="KW-0732">Signal</keyword>
<sequence>MMFKSVALLALLPVLGGCNPVPETQDLHSRQSCLVNREKINMWVENGLTRWRIAFSSEGTKTEEYCEYWVNGKDHSGCRNHFNPQCWFKEDLGTWVVDASTTRGMDQNFWSCHETSLKNWIRDTGCRTGT</sequence>